<reference evidence="2 3" key="1">
    <citation type="journal article" date="2019" name="ACS Chem. Biol.">
        <title>Identification and Mobilization of a Cryptic Antibiotic Biosynthesis Gene Locus from a Human-Pathogenic Nocardia Isolate.</title>
        <authorList>
            <person name="Herisse M."/>
            <person name="Ishida K."/>
            <person name="Porter J.L."/>
            <person name="Howden B."/>
            <person name="Hertweck C."/>
            <person name="Stinear T.P."/>
            <person name="Pidot S.J."/>
        </authorList>
    </citation>
    <scope>NUCLEOTIDE SEQUENCE [LARGE SCALE GENOMIC DNA]</scope>
    <source>
        <strain evidence="2 3">AUSMDU00012717</strain>
    </source>
</reference>
<name>A0A6G9YHK5_9NOCA</name>
<dbReference type="Proteomes" id="UP000503540">
    <property type="component" value="Chromosome"/>
</dbReference>
<dbReference type="EMBL" id="CP046172">
    <property type="protein sequence ID" value="QIS12729.1"/>
    <property type="molecule type" value="Genomic_DNA"/>
</dbReference>
<dbReference type="Gene3D" id="1.10.10.10">
    <property type="entry name" value="Winged helix-like DNA-binding domain superfamily/Winged helix DNA-binding domain"/>
    <property type="match status" value="1"/>
</dbReference>
<dbReference type="KEGG" id="nah:F5544_24370"/>
<feature type="domain" description="HTH luxR-type" evidence="1">
    <location>
        <begin position="292"/>
        <end position="355"/>
    </location>
</feature>
<dbReference type="InterPro" id="IPR036388">
    <property type="entry name" value="WH-like_DNA-bd_sf"/>
</dbReference>
<protein>
    <submittedName>
        <fullName evidence="2">Helix-turn-helix transcriptional regulator</fullName>
    </submittedName>
</protein>
<evidence type="ECO:0000313" key="2">
    <source>
        <dbReference type="EMBL" id="QIS12729.1"/>
    </source>
</evidence>
<dbReference type="PRINTS" id="PR00038">
    <property type="entry name" value="HTHLUXR"/>
</dbReference>
<keyword evidence="3" id="KW-1185">Reference proteome</keyword>
<dbReference type="SUPFAM" id="SSF46894">
    <property type="entry name" value="C-terminal effector domain of the bipartite response regulators"/>
    <property type="match status" value="1"/>
</dbReference>
<organism evidence="2 3">
    <name type="scientific">Nocardia arthritidis</name>
    <dbReference type="NCBI Taxonomy" id="228602"/>
    <lineage>
        <taxon>Bacteria</taxon>
        <taxon>Bacillati</taxon>
        <taxon>Actinomycetota</taxon>
        <taxon>Actinomycetes</taxon>
        <taxon>Mycobacteriales</taxon>
        <taxon>Nocardiaceae</taxon>
        <taxon>Nocardia</taxon>
    </lineage>
</organism>
<dbReference type="InterPro" id="IPR000792">
    <property type="entry name" value="Tscrpt_reg_LuxR_C"/>
</dbReference>
<dbReference type="GO" id="GO:0006355">
    <property type="term" value="P:regulation of DNA-templated transcription"/>
    <property type="evidence" value="ECO:0007669"/>
    <property type="project" value="InterPro"/>
</dbReference>
<dbReference type="InterPro" id="IPR016032">
    <property type="entry name" value="Sig_transdc_resp-reg_C-effctor"/>
</dbReference>
<dbReference type="PROSITE" id="PS50043">
    <property type="entry name" value="HTH_LUXR_2"/>
    <property type="match status" value="1"/>
</dbReference>
<sequence length="355" mass="38089">MVDAVPDMGRLTRDLCAVATRAMGPAELGETFAGAVRSCVAFDGLRVVCTNPAAALGLGSFSCWHNYDRELLCDLVLDRYLGGDPCRPEDLDRQRVAVDVIGAESGFGLRSRQTARLLAKHGASGELRSLLRDRHGVWGFLGLLRAAGGRPFGQDDIERVARLGPALTAAIRAYVRGRPPAVAPPPPLPGVIIVGPDHRIQGISPEAHAWLEQLWMPGGSSSDWTAKPFATELSCRTKELAGVGITSTPLICASASGSGRWIAVHGRRMGADDTSDVAVVIEAARGELLLPSFCHWYELTGRERSVLERLCTGDPPRTIAKTLGVSAHTINDHLKALYRKTGTYGRDELLAILTT</sequence>
<evidence type="ECO:0000259" key="1">
    <source>
        <dbReference type="PROSITE" id="PS50043"/>
    </source>
</evidence>
<proteinExistence type="predicted"/>
<dbReference type="Pfam" id="PF00196">
    <property type="entry name" value="GerE"/>
    <property type="match status" value="1"/>
</dbReference>
<evidence type="ECO:0000313" key="3">
    <source>
        <dbReference type="Proteomes" id="UP000503540"/>
    </source>
</evidence>
<dbReference type="GO" id="GO:0003677">
    <property type="term" value="F:DNA binding"/>
    <property type="evidence" value="ECO:0007669"/>
    <property type="project" value="InterPro"/>
</dbReference>
<accession>A0A6G9YHK5</accession>
<gene>
    <name evidence="2" type="ORF">F5544_24370</name>
</gene>
<dbReference type="AlphaFoldDB" id="A0A6G9YHK5"/>
<dbReference type="SMART" id="SM00421">
    <property type="entry name" value="HTH_LUXR"/>
    <property type="match status" value="1"/>
</dbReference>